<evidence type="ECO:0000313" key="7">
    <source>
        <dbReference type="Proteomes" id="UP000178089"/>
    </source>
</evidence>
<keyword evidence="4" id="KW-0239">DNA-directed DNA polymerase</keyword>
<organism evidence="6 7">
    <name type="scientific">Candidatus Taylorbacteria bacterium RIFCSPHIGHO2_12_FULL_45_16</name>
    <dbReference type="NCBI Taxonomy" id="1802315"/>
    <lineage>
        <taxon>Bacteria</taxon>
        <taxon>Candidatus Tayloriibacteriota</taxon>
    </lineage>
</organism>
<dbReference type="GO" id="GO:0009360">
    <property type="term" value="C:DNA polymerase III complex"/>
    <property type="evidence" value="ECO:0007669"/>
    <property type="project" value="TreeGrafter"/>
</dbReference>
<feature type="domain" description="DNA polymerase III delta subunit-like C-terminal" evidence="5">
    <location>
        <begin position="131"/>
        <end position="240"/>
    </location>
</feature>
<dbReference type="InterPro" id="IPR048466">
    <property type="entry name" value="DNA_pol3_delta-like_C"/>
</dbReference>
<dbReference type="Pfam" id="PF21694">
    <property type="entry name" value="DNA_pol3_delta_C"/>
    <property type="match status" value="1"/>
</dbReference>
<keyword evidence="2" id="KW-0548">Nucleotidyltransferase</keyword>
<keyword evidence="1" id="KW-0808">Transferase</keyword>
<keyword evidence="3" id="KW-0235">DNA replication</keyword>
<evidence type="ECO:0000256" key="1">
    <source>
        <dbReference type="ARBA" id="ARBA00022679"/>
    </source>
</evidence>
<name>A0A1G2N0J6_9BACT</name>
<dbReference type="InterPro" id="IPR005790">
    <property type="entry name" value="DNA_polIII_delta"/>
</dbReference>
<proteinExistence type="predicted"/>
<dbReference type="GO" id="GO:0003887">
    <property type="term" value="F:DNA-directed DNA polymerase activity"/>
    <property type="evidence" value="ECO:0007669"/>
    <property type="project" value="UniProtKB-KW"/>
</dbReference>
<sequence>MLYIFHGTNIQTGVQKASALLASLRSKKPDASYIKIEAGNWTPSIVEEHLGGQGLFSNKYIIFLDRVTENTEAKEQLIDIISAMQESTNIFVVLEGKLNIELIKAFEKHAEKVIEVKKSENLKVGKSEEFNIFALADAVGQRDSFRAWSLYRQAIDRGIESESIVGTIFWQLKSMTVAVSGNSANETGLSPFVYSKAKKSSGNYSTDELNDLTKKFITLYHDGHRGKVNMELGVEKVLLELR</sequence>
<dbReference type="EMBL" id="MHRT01000001">
    <property type="protein sequence ID" value="OHA29715.1"/>
    <property type="molecule type" value="Genomic_DNA"/>
</dbReference>
<evidence type="ECO:0000256" key="4">
    <source>
        <dbReference type="ARBA" id="ARBA00022932"/>
    </source>
</evidence>
<dbReference type="PANTHER" id="PTHR34388:SF1">
    <property type="entry name" value="DNA POLYMERASE III SUBUNIT DELTA"/>
    <property type="match status" value="1"/>
</dbReference>
<comment type="caution">
    <text evidence="6">The sequence shown here is derived from an EMBL/GenBank/DDBJ whole genome shotgun (WGS) entry which is preliminary data.</text>
</comment>
<dbReference type="STRING" id="1802315.A3F51_03245"/>
<reference evidence="6 7" key="1">
    <citation type="journal article" date="2016" name="Nat. Commun.">
        <title>Thousands of microbial genomes shed light on interconnected biogeochemical processes in an aquifer system.</title>
        <authorList>
            <person name="Anantharaman K."/>
            <person name="Brown C.T."/>
            <person name="Hug L.A."/>
            <person name="Sharon I."/>
            <person name="Castelle C.J."/>
            <person name="Probst A.J."/>
            <person name="Thomas B.C."/>
            <person name="Singh A."/>
            <person name="Wilkins M.J."/>
            <person name="Karaoz U."/>
            <person name="Brodie E.L."/>
            <person name="Williams K.H."/>
            <person name="Hubbard S.S."/>
            <person name="Banfield J.F."/>
        </authorList>
    </citation>
    <scope>NUCLEOTIDE SEQUENCE [LARGE SCALE GENOMIC DNA]</scope>
</reference>
<protein>
    <recommendedName>
        <fullName evidence="5">DNA polymerase III delta subunit-like C-terminal domain-containing protein</fullName>
    </recommendedName>
</protein>
<evidence type="ECO:0000256" key="3">
    <source>
        <dbReference type="ARBA" id="ARBA00022705"/>
    </source>
</evidence>
<evidence type="ECO:0000313" key="6">
    <source>
        <dbReference type="EMBL" id="OHA29715.1"/>
    </source>
</evidence>
<dbReference type="GO" id="GO:0003677">
    <property type="term" value="F:DNA binding"/>
    <property type="evidence" value="ECO:0007669"/>
    <property type="project" value="InterPro"/>
</dbReference>
<dbReference type="GO" id="GO:0006261">
    <property type="term" value="P:DNA-templated DNA replication"/>
    <property type="evidence" value="ECO:0007669"/>
    <property type="project" value="TreeGrafter"/>
</dbReference>
<dbReference type="Gene3D" id="1.20.272.10">
    <property type="match status" value="1"/>
</dbReference>
<dbReference type="AlphaFoldDB" id="A0A1G2N0J6"/>
<gene>
    <name evidence="6" type="ORF">A3F51_03245</name>
</gene>
<accession>A0A1G2N0J6</accession>
<dbReference type="PANTHER" id="PTHR34388">
    <property type="entry name" value="DNA POLYMERASE III SUBUNIT DELTA"/>
    <property type="match status" value="1"/>
</dbReference>
<evidence type="ECO:0000256" key="2">
    <source>
        <dbReference type="ARBA" id="ARBA00022695"/>
    </source>
</evidence>
<dbReference type="Proteomes" id="UP000178089">
    <property type="component" value="Unassembled WGS sequence"/>
</dbReference>
<evidence type="ECO:0000259" key="5">
    <source>
        <dbReference type="Pfam" id="PF21694"/>
    </source>
</evidence>